<dbReference type="GeneID" id="101743288"/>
<dbReference type="RefSeq" id="XP_037873620.1">
    <property type="nucleotide sequence ID" value="XM_038017692.2"/>
</dbReference>
<dbReference type="Proteomes" id="UP000005204">
    <property type="component" value="Unassembled WGS sequence"/>
</dbReference>
<evidence type="ECO:0000313" key="1">
    <source>
        <dbReference type="EnsemblMetazoa" id="XP_037873620.1"/>
    </source>
</evidence>
<accession>A0A8R2R0N2</accession>
<protein>
    <submittedName>
        <fullName evidence="1">Uncharacterized protein</fullName>
    </submittedName>
</protein>
<name>A0A8R2R0N2_BOMMO</name>
<dbReference type="KEGG" id="bmor:101743288"/>
<reference evidence="2" key="1">
    <citation type="journal article" date="2008" name="Insect Biochem. Mol. Biol.">
        <title>The genome of a lepidopteran model insect, the silkworm Bombyx mori.</title>
        <authorList>
            <consortium name="International Silkworm Genome Consortium"/>
        </authorList>
    </citation>
    <scope>NUCLEOTIDE SEQUENCE [LARGE SCALE GENOMIC DNA]</scope>
    <source>
        <strain evidence="2">p50T</strain>
    </source>
</reference>
<proteinExistence type="predicted"/>
<dbReference type="AlphaFoldDB" id="A0A8R2R0N2"/>
<sequence>MSEIMLRPEITRLVPASIVNNVSSFVFYDNHPRDQKLMDIVICSNSGEIQEFYQRDLICSLLLDNTSGPYSIKMLRNPEADLFYLVQTREDFFVLSRKETLKVIKRISSVEKYEIDDTKCTGRIQLKVYYKDDAIPLIFDDNLAIIEENTTTIEEDESPMLVVELQSKLSEAKYNLECNEKTYRELVNLRQMASYSIYQKNQGISDNPQPKCVKEMSEFKLKLKSPWVKYCNKKVVIAIDTSNHYHEDVEELHLLLNNNWSSLTYTTKLFKKYHKPPYWIEKKKNMMEPNSKITIVVIIESDELFNTSFSKVELDGVVAFKKNGKEYLVPFDHVLISSMDAMGENFDVLPSDFTDQHSVLAAITSTVKTDLILRLIKAEIKQDFLKSLKAILCDYLQMETIPKMDNVLIHKRSPYHKLNGIIIVFNDKYTLEEVRFDVTAYSRTPSQVLALIRYIYDAVPFKILITTADQKVTAKLDEFSSYNDTLESPSTVNNLAYASSILNRTSLVLEYLDRSMIKMNESKDLTVRDKIGKVIDLLACGQTDYNKFRAKMSELGAKGVIKMLGDDDNSDNEIEVNSD</sequence>
<keyword evidence="2" id="KW-1185">Reference proteome</keyword>
<reference evidence="1" key="2">
    <citation type="submission" date="2022-06" db="UniProtKB">
        <authorList>
            <consortium name="EnsemblMetazoa"/>
        </authorList>
    </citation>
    <scope>IDENTIFICATION</scope>
    <source>
        <strain evidence="1">p50T (Dazao)</strain>
    </source>
</reference>
<evidence type="ECO:0000313" key="2">
    <source>
        <dbReference type="Proteomes" id="UP000005204"/>
    </source>
</evidence>
<dbReference type="EnsemblMetazoa" id="XM_038017692.1">
    <property type="protein sequence ID" value="XP_037873620.1"/>
    <property type="gene ID" value="LOC101743288"/>
</dbReference>
<organism evidence="1 2">
    <name type="scientific">Bombyx mori</name>
    <name type="common">Silk moth</name>
    <dbReference type="NCBI Taxonomy" id="7091"/>
    <lineage>
        <taxon>Eukaryota</taxon>
        <taxon>Metazoa</taxon>
        <taxon>Ecdysozoa</taxon>
        <taxon>Arthropoda</taxon>
        <taxon>Hexapoda</taxon>
        <taxon>Insecta</taxon>
        <taxon>Pterygota</taxon>
        <taxon>Neoptera</taxon>
        <taxon>Endopterygota</taxon>
        <taxon>Lepidoptera</taxon>
        <taxon>Glossata</taxon>
        <taxon>Ditrysia</taxon>
        <taxon>Bombycoidea</taxon>
        <taxon>Bombycidae</taxon>
        <taxon>Bombycinae</taxon>
        <taxon>Bombyx</taxon>
    </lineage>
</organism>